<comment type="similarity">
    <text evidence="2">Belongs to the GtrA family.</text>
</comment>
<dbReference type="InterPro" id="IPR051401">
    <property type="entry name" value="GtrA_CellWall_Glycosyl"/>
</dbReference>
<protein>
    <recommendedName>
        <fullName evidence="7">GtrA/DPMS transmembrane domain-containing protein</fullName>
    </recommendedName>
</protein>
<sequence>MFSNLLKYFVESKMLAYLFIGGIAASIDLGTFVFLYELVGLTAVISHSVSVPISAIFSFLCNAFFNFRKTDLLLFRSISFLTVVVLGYLLGVAIIIFVGDILQLDGTIGKLVSLPFVFLFQFYLNSKI</sequence>
<evidence type="ECO:0000256" key="2">
    <source>
        <dbReference type="ARBA" id="ARBA00009399"/>
    </source>
</evidence>
<keyword evidence="5 6" id="KW-0472">Membrane</keyword>
<evidence type="ECO:0000256" key="5">
    <source>
        <dbReference type="ARBA" id="ARBA00023136"/>
    </source>
</evidence>
<feature type="domain" description="GtrA/DPMS transmembrane" evidence="7">
    <location>
        <begin position="17"/>
        <end position="127"/>
    </location>
</feature>
<evidence type="ECO:0000259" key="7">
    <source>
        <dbReference type="Pfam" id="PF04138"/>
    </source>
</evidence>
<gene>
    <name evidence="8" type="ORF">METZ01_LOCUS282477</name>
</gene>
<evidence type="ECO:0000313" key="8">
    <source>
        <dbReference type="EMBL" id="SVC29623.1"/>
    </source>
</evidence>
<keyword evidence="3 6" id="KW-0812">Transmembrane</keyword>
<feature type="transmembrane region" description="Helical" evidence="6">
    <location>
        <begin position="108"/>
        <end position="124"/>
    </location>
</feature>
<feature type="transmembrane region" description="Helical" evidence="6">
    <location>
        <begin position="15"/>
        <end position="36"/>
    </location>
</feature>
<organism evidence="8">
    <name type="scientific">marine metagenome</name>
    <dbReference type="NCBI Taxonomy" id="408172"/>
    <lineage>
        <taxon>unclassified sequences</taxon>
        <taxon>metagenomes</taxon>
        <taxon>ecological metagenomes</taxon>
    </lineage>
</organism>
<dbReference type="AlphaFoldDB" id="A0A382L1I2"/>
<name>A0A382L1I2_9ZZZZ</name>
<dbReference type="GO" id="GO:0000271">
    <property type="term" value="P:polysaccharide biosynthetic process"/>
    <property type="evidence" value="ECO:0007669"/>
    <property type="project" value="InterPro"/>
</dbReference>
<dbReference type="GO" id="GO:0005886">
    <property type="term" value="C:plasma membrane"/>
    <property type="evidence" value="ECO:0007669"/>
    <property type="project" value="TreeGrafter"/>
</dbReference>
<proteinExistence type="inferred from homology"/>
<dbReference type="PANTHER" id="PTHR38459:SF1">
    <property type="entry name" value="PROPHAGE BACTOPRENOL-LINKED GLUCOSE TRANSLOCASE HOMOLOG"/>
    <property type="match status" value="1"/>
</dbReference>
<feature type="transmembrane region" description="Helical" evidence="6">
    <location>
        <begin position="42"/>
        <end position="65"/>
    </location>
</feature>
<feature type="non-terminal residue" evidence="8">
    <location>
        <position position="128"/>
    </location>
</feature>
<evidence type="ECO:0000256" key="3">
    <source>
        <dbReference type="ARBA" id="ARBA00022692"/>
    </source>
</evidence>
<evidence type="ECO:0000256" key="6">
    <source>
        <dbReference type="SAM" id="Phobius"/>
    </source>
</evidence>
<comment type="subcellular location">
    <subcellularLocation>
        <location evidence="1">Membrane</location>
        <topology evidence="1">Multi-pass membrane protein</topology>
    </subcellularLocation>
</comment>
<feature type="transmembrane region" description="Helical" evidence="6">
    <location>
        <begin position="77"/>
        <end position="102"/>
    </location>
</feature>
<dbReference type="InterPro" id="IPR007267">
    <property type="entry name" value="GtrA_DPMS_TM"/>
</dbReference>
<evidence type="ECO:0000256" key="1">
    <source>
        <dbReference type="ARBA" id="ARBA00004141"/>
    </source>
</evidence>
<dbReference type="Pfam" id="PF04138">
    <property type="entry name" value="GtrA_DPMS_TM"/>
    <property type="match status" value="1"/>
</dbReference>
<reference evidence="8" key="1">
    <citation type="submission" date="2018-05" db="EMBL/GenBank/DDBJ databases">
        <authorList>
            <person name="Lanie J.A."/>
            <person name="Ng W.-L."/>
            <person name="Kazmierczak K.M."/>
            <person name="Andrzejewski T.M."/>
            <person name="Davidsen T.M."/>
            <person name="Wayne K.J."/>
            <person name="Tettelin H."/>
            <person name="Glass J.I."/>
            <person name="Rusch D."/>
            <person name="Podicherti R."/>
            <person name="Tsui H.-C.T."/>
            <person name="Winkler M.E."/>
        </authorList>
    </citation>
    <scope>NUCLEOTIDE SEQUENCE</scope>
</reference>
<dbReference type="EMBL" id="UINC01083682">
    <property type="protein sequence ID" value="SVC29623.1"/>
    <property type="molecule type" value="Genomic_DNA"/>
</dbReference>
<evidence type="ECO:0000256" key="4">
    <source>
        <dbReference type="ARBA" id="ARBA00022989"/>
    </source>
</evidence>
<accession>A0A382L1I2</accession>
<keyword evidence="4 6" id="KW-1133">Transmembrane helix</keyword>
<dbReference type="PANTHER" id="PTHR38459">
    <property type="entry name" value="PROPHAGE BACTOPRENOL-LINKED GLUCOSE TRANSLOCASE HOMOLOG"/>
    <property type="match status" value="1"/>
</dbReference>